<evidence type="ECO:0000313" key="2">
    <source>
        <dbReference type="EMBL" id="RKT67533.1"/>
    </source>
</evidence>
<protein>
    <submittedName>
        <fullName evidence="2">Uncharacterized protein</fullName>
    </submittedName>
</protein>
<evidence type="ECO:0000256" key="1">
    <source>
        <dbReference type="SAM" id="MobiDB-lite"/>
    </source>
</evidence>
<feature type="region of interest" description="Disordered" evidence="1">
    <location>
        <begin position="93"/>
        <end position="116"/>
    </location>
</feature>
<gene>
    <name evidence="2" type="ORF">DFJ66_0708</name>
</gene>
<evidence type="ECO:0000313" key="3">
    <source>
        <dbReference type="Proteomes" id="UP000272729"/>
    </source>
</evidence>
<organism evidence="2 3">
    <name type="scientific">Saccharothrix variisporea</name>
    <dbReference type="NCBI Taxonomy" id="543527"/>
    <lineage>
        <taxon>Bacteria</taxon>
        <taxon>Bacillati</taxon>
        <taxon>Actinomycetota</taxon>
        <taxon>Actinomycetes</taxon>
        <taxon>Pseudonocardiales</taxon>
        <taxon>Pseudonocardiaceae</taxon>
        <taxon>Saccharothrix</taxon>
    </lineage>
</organism>
<sequence length="116" mass="13188">MERHPVIDQWLVDELGEQGRLLQTIPQPTAMLLVARRPDPPAIPDAVLDAWRHILSRGRLAVDQSEDAYIDHALAHGHTWADIADALDFPTPEAAQAHHRHLKDEITRAHPSKRRR</sequence>
<dbReference type="OrthoDB" id="3701114at2"/>
<keyword evidence="3" id="KW-1185">Reference proteome</keyword>
<dbReference type="AlphaFoldDB" id="A0A495X4H8"/>
<reference evidence="2 3" key="1">
    <citation type="submission" date="2018-10" db="EMBL/GenBank/DDBJ databases">
        <title>Sequencing the genomes of 1000 actinobacteria strains.</title>
        <authorList>
            <person name="Klenk H.-P."/>
        </authorList>
    </citation>
    <scope>NUCLEOTIDE SEQUENCE [LARGE SCALE GENOMIC DNA]</scope>
    <source>
        <strain evidence="2 3">DSM 43911</strain>
    </source>
</reference>
<accession>A0A495X4H8</accession>
<comment type="caution">
    <text evidence="2">The sequence shown here is derived from an EMBL/GenBank/DDBJ whole genome shotgun (WGS) entry which is preliminary data.</text>
</comment>
<name>A0A495X4H8_9PSEU</name>
<dbReference type="Proteomes" id="UP000272729">
    <property type="component" value="Unassembled WGS sequence"/>
</dbReference>
<proteinExistence type="predicted"/>
<dbReference type="RefSeq" id="WP_147459163.1">
    <property type="nucleotide sequence ID" value="NZ_JBIUBA010000019.1"/>
</dbReference>
<dbReference type="EMBL" id="RBXR01000001">
    <property type="protein sequence ID" value="RKT67533.1"/>
    <property type="molecule type" value="Genomic_DNA"/>
</dbReference>